<dbReference type="InterPro" id="IPR011990">
    <property type="entry name" value="TPR-like_helical_dom_sf"/>
</dbReference>
<name>A0A1I0QWZ4_9BACT</name>
<dbReference type="EMBL" id="FOIR01000002">
    <property type="protein sequence ID" value="SEW31531.1"/>
    <property type="molecule type" value="Genomic_DNA"/>
</dbReference>
<dbReference type="RefSeq" id="WP_090259145.1">
    <property type="nucleotide sequence ID" value="NZ_FOIR01000002.1"/>
</dbReference>
<keyword evidence="2" id="KW-0472">Membrane</keyword>
<reference evidence="6" key="1">
    <citation type="submission" date="2016-10" db="EMBL/GenBank/DDBJ databases">
        <authorList>
            <person name="Varghese N."/>
            <person name="Submissions S."/>
        </authorList>
    </citation>
    <scope>NUCLEOTIDE SEQUENCE [LARGE SCALE GENOMIC DNA]</scope>
    <source>
        <strain evidence="6">CGMCC 1.12402</strain>
    </source>
</reference>
<dbReference type="InterPro" id="IPR017689">
    <property type="entry name" value="BamD"/>
</dbReference>
<gene>
    <name evidence="5" type="ORF">SAMN05216290_2758</name>
</gene>
<protein>
    <submittedName>
        <fullName evidence="5">Beta-barrel assembly machine subunit BamD</fullName>
    </submittedName>
</protein>
<dbReference type="OrthoDB" id="9770761at2"/>
<evidence type="ECO:0000259" key="4">
    <source>
        <dbReference type="Pfam" id="PF13525"/>
    </source>
</evidence>
<dbReference type="Pfam" id="PF13525">
    <property type="entry name" value="YfiO"/>
    <property type="match status" value="1"/>
</dbReference>
<dbReference type="GeneID" id="99987448"/>
<evidence type="ECO:0000256" key="3">
    <source>
        <dbReference type="ARBA" id="ARBA00023237"/>
    </source>
</evidence>
<organism evidence="5 6">
    <name type="scientific">Roseivirga pacifica</name>
    <dbReference type="NCBI Taxonomy" id="1267423"/>
    <lineage>
        <taxon>Bacteria</taxon>
        <taxon>Pseudomonadati</taxon>
        <taxon>Bacteroidota</taxon>
        <taxon>Cytophagia</taxon>
        <taxon>Cytophagales</taxon>
        <taxon>Roseivirgaceae</taxon>
        <taxon>Roseivirga</taxon>
    </lineage>
</organism>
<dbReference type="InterPro" id="IPR039565">
    <property type="entry name" value="BamD-like"/>
</dbReference>
<evidence type="ECO:0000313" key="6">
    <source>
        <dbReference type="Proteomes" id="UP000199437"/>
    </source>
</evidence>
<dbReference type="Proteomes" id="UP000199437">
    <property type="component" value="Unassembled WGS sequence"/>
</dbReference>
<keyword evidence="1" id="KW-0732">Signal</keyword>
<sequence>MKKTALFFLLIALIGLNFSCTTRISKLERTNDFEELYEAAIAYYEQGRYDKAKLYFERIQPYYRGALEGEKIRYYWAYCEYYNGFYQLAAFQFKEFYRTYGRSPFAEEAQFMEAYSLFQDSPDSELDQSSSEEAVVAMQNFLNRYPASHYYERANTMIDELQVRFEKKAYETAKLYHRLSDGLSYRNYLDAALVTFETFKEDYPDSDYNEELLYLSIETSYKLAENSITSKKKERFDKTLELYREFSLKFPESEYMAKATDFQERSIEELNRLKNID</sequence>
<accession>A0A1I0QWZ4</accession>
<proteinExistence type="predicted"/>
<keyword evidence="6" id="KW-1185">Reference proteome</keyword>
<evidence type="ECO:0000256" key="1">
    <source>
        <dbReference type="ARBA" id="ARBA00022729"/>
    </source>
</evidence>
<evidence type="ECO:0000256" key="2">
    <source>
        <dbReference type="ARBA" id="ARBA00023136"/>
    </source>
</evidence>
<dbReference type="Gene3D" id="1.25.40.10">
    <property type="entry name" value="Tetratricopeptide repeat domain"/>
    <property type="match status" value="1"/>
</dbReference>
<keyword evidence="3" id="KW-0998">Cell outer membrane</keyword>
<dbReference type="NCBIfam" id="TIGR03302">
    <property type="entry name" value="OM_YfiO"/>
    <property type="match status" value="1"/>
</dbReference>
<dbReference type="STRING" id="1267423.SAMN05216290_2758"/>
<feature type="domain" description="Outer membrane lipoprotein BamD-like" evidence="4">
    <location>
        <begin position="33"/>
        <end position="178"/>
    </location>
</feature>
<evidence type="ECO:0000313" key="5">
    <source>
        <dbReference type="EMBL" id="SEW31531.1"/>
    </source>
</evidence>
<dbReference type="AlphaFoldDB" id="A0A1I0QWZ4"/>